<sequence length="63" mass="7214">MTNEERMLAFRQMTQEEKNEMLFEAITDLQKIANAYAAALEILGKKANEFHLEASAVVIEKLK</sequence>
<organism evidence="1">
    <name type="scientific">Siphoviridae sp. ctkyE7</name>
    <dbReference type="NCBI Taxonomy" id="2827926"/>
    <lineage>
        <taxon>Viruses</taxon>
        <taxon>Duplodnaviria</taxon>
        <taxon>Heunggongvirae</taxon>
        <taxon>Uroviricota</taxon>
        <taxon>Caudoviricetes</taxon>
    </lineage>
</organism>
<name>A0A8S5SQZ1_9CAUD</name>
<proteinExistence type="predicted"/>
<evidence type="ECO:0000313" key="1">
    <source>
        <dbReference type="EMBL" id="DAF53374.1"/>
    </source>
</evidence>
<dbReference type="EMBL" id="BK032652">
    <property type="protein sequence ID" value="DAF53374.1"/>
    <property type="molecule type" value="Genomic_DNA"/>
</dbReference>
<reference evidence="1" key="1">
    <citation type="journal article" date="2021" name="Proc. Natl. Acad. Sci. U.S.A.">
        <title>A Catalog of Tens of Thousands of Viruses from Human Metagenomes Reveals Hidden Associations with Chronic Diseases.</title>
        <authorList>
            <person name="Tisza M.J."/>
            <person name="Buck C.B."/>
        </authorList>
    </citation>
    <scope>NUCLEOTIDE SEQUENCE</scope>
    <source>
        <strain evidence="1">CtkyE7</strain>
    </source>
</reference>
<protein>
    <submittedName>
        <fullName evidence="1">Uncharacterized protein</fullName>
    </submittedName>
</protein>
<accession>A0A8S5SQZ1</accession>